<organism evidence="3 4">
    <name type="scientific">Ollibium composti</name>
    <dbReference type="NCBI Taxonomy" id="2675109"/>
    <lineage>
        <taxon>Bacteria</taxon>
        <taxon>Pseudomonadati</taxon>
        <taxon>Pseudomonadota</taxon>
        <taxon>Alphaproteobacteria</taxon>
        <taxon>Hyphomicrobiales</taxon>
        <taxon>Phyllobacteriaceae</taxon>
        <taxon>Ollibium</taxon>
    </lineage>
</organism>
<sequence>MRFSTTLAMTAAAVAGASQAAAEPRCLSAGEAFGVGQYACLQVGERGKLALCETTQDVMSWRTVQDYCPGGEHQQAPQTADFDANCLANAQSFAAGRLACLSVDGTRYLARCDLVLNTSSWTKVQDDCPGNPPLDASHAPDDGSWKPLEKPRELLDRLLGRS</sequence>
<evidence type="ECO:0000313" key="3">
    <source>
        <dbReference type="EMBL" id="THF58313.1"/>
    </source>
</evidence>
<evidence type="ECO:0000256" key="1">
    <source>
        <dbReference type="SAM" id="MobiDB-lite"/>
    </source>
</evidence>
<feature type="compositionally biased region" description="Basic and acidic residues" evidence="1">
    <location>
        <begin position="138"/>
        <end position="150"/>
    </location>
</feature>
<accession>A0ABY2Q980</accession>
<proteinExistence type="predicted"/>
<feature type="chain" id="PRO_5045699720" evidence="2">
    <location>
        <begin position="21"/>
        <end position="162"/>
    </location>
</feature>
<reference evidence="3 4" key="1">
    <citation type="submission" date="2019-04" db="EMBL/GenBank/DDBJ databases">
        <title>Mesorhizobium composti sp. nov., isolated from compost.</title>
        <authorList>
            <person name="Lin S.-Y."/>
            <person name="Hameed A."/>
            <person name="Hsieh Y.-T."/>
            <person name="Young C.-C."/>
        </authorList>
    </citation>
    <scope>NUCLEOTIDE SEQUENCE [LARGE SCALE GENOMIC DNA]</scope>
    <source>
        <strain evidence="3 4">CC-YTH430</strain>
    </source>
</reference>
<keyword evidence="4" id="KW-1185">Reference proteome</keyword>
<dbReference type="Proteomes" id="UP000306441">
    <property type="component" value="Unassembled WGS sequence"/>
</dbReference>
<dbReference type="RefSeq" id="WP_136355388.1">
    <property type="nucleotide sequence ID" value="NZ_SSNY01000003.1"/>
</dbReference>
<evidence type="ECO:0000256" key="2">
    <source>
        <dbReference type="SAM" id="SignalP"/>
    </source>
</evidence>
<feature type="signal peptide" evidence="2">
    <location>
        <begin position="1"/>
        <end position="20"/>
    </location>
</feature>
<comment type="caution">
    <text evidence="3">The sequence shown here is derived from an EMBL/GenBank/DDBJ whole genome shotgun (WGS) entry which is preliminary data.</text>
</comment>
<name>A0ABY2Q980_9HYPH</name>
<dbReference type="EMBL" id="SSNY01000003">
    <property type="protein sequence ID" value="THF58313.1"/>
    <property type="molecule type" value="Genomic_DNA"/>
</dbReference>
<feature type="region of interest" description="Disordered" evidence="1">
    <location>
        <begin position="127"/>
        <end position="150"/>
    </location>
</feature>
<protein>
    <submittedName>
        <fullName evidence="3">Uncharacterized protein</fullName>
    </submittedName>
</protein>
<evidence type="ECO:0000313" key="4">
    <source>
        <dbReference type="Proteomes" id="UP000306441"/>
    </source>
</evidence>
<keyword evidence="2" id="KW-0732">Signal</keyword>
<gene>
    <name evidence="3" type="ORF">E6C48_06790</name>
</gene>